<dbReference type="EMBL" id="SRMA01025243">
    <property type="protein sequence ID" value="TRY97037.1"/>
    <property type="molecule type" value="Genomic_DNA"/>
</dbReference>
<evidence type="ECO:0000313" key="2">
    <source>
        <dbReference type="Proteomes" id="UP000316079"/>
    </source>
</evidence>
<organism evidence="1 2">
    <name type="scientific">Danionella cerebrum</name>
    <dbReference type="NCBI Taxonomy" id="2873325"/>
    <lineage>
        <taxon>Eukaryota</taxon>
        <taxon>Metazoa</taxon>
        <taxon>Chordata</taxon>
        <taxon>Craniata</taxon>
        <taxon>Vertebrata</taxon>
        <taxon>Euteleostomi</taxon>
        <taxon>Actinopterygii</taxon>
        <taxon>Neopterygii</taxon>
        <taxon>Teleostei</taxon>
        <taxon>Ostariophysi</taxon>
        <taxon>Cypriniformes</taxon>
        <taxon>Danionidae</taxon>
        <taxon>Danioninae</taxon>
        <taxon>Danionella</taxon>
    </lineage>
</organism>
<reference evidence="1 2" key="1">
    <citation type="journal article" date="2019" name="Sci. Data">
        <title>Hybrid genome assembly and annotation of Danionella translucida.</title>
        <authorList>
            <person name="Kadobianskyi M."/>
            <person name="Schulze L."/>
            <person name="Schuelke M."/>
            <person name="Judkewitz B."/>
        </authorList>
    </citation>
    <scope>NUCLEOTIDE SEQUENCE [LARGE SCALE GENOMIC DNA]</scope>
    <source>
        <strain evidence="1 2">Bolton</strain>
    </source>
</reference>
<comment type="caution">
    <text evidence="1">The sequence shown here is derived from an EMBL/GenBank/DDBJ whole genome shotgun (WGS) entry which is preliminary data.</text>
</comment>
<dbReference type="Proteomes" id="UP000316079">
    <property type="component" value="Unassembled WGS sequence"/>
</dbReference>
<accession>A0A553R4D7</accession>
<gene>
    <name evidence="1" type="ORF">DNTS_001447</name>
</gene>
<sequence>MQNILKTWREEHICTVLLSHTTGVHSRVSSRLPLFLSSQSEVSEEPPEQTPSKACAKQGSLTLTNITRGGTYFLKNFTFFGRFLQHLNSCHIPSIDGDQILSGNGHVDLTVSQTPRDFAQKEPDLRALFPTKVPKPARKELIFPSGILCQFWN</sequence>
<evidence type="ECO:0000313" key="1">
    <source>
        <dbReference type="EMBL" id="TRY97037.1"/>
    </source>
</evidence>
<keyword evidence="2" id="KW-1185">Reference proteome</keyword>
<proteinExistence type="predicted"/>
<name>A0A553R4D7_9TELE</name>
<dbReference type="AlphaFoldDB" id="A0A553R4D7"/>
<protein>
    <submittedName>
        <fullName evidence="1">Uncharacterized protein</fullName>
    </submittedName>
</protein>